<accession>A0A5P2H1Z9</accession>
<dbReference type="RefSeq" id="WP_150371915.1">
    <property type="nucleotide sequence ID" value="NZ_CP044065.1"/>
</dbReference>
<protein>
    <recommendedName>
        <fullName evidence="4">DUF4124 domain-containing protein</fullName>
    </recommendedName>
</protein>
<evidence type="ECO:0000313" key="2">
    <source>
        <dbReference type="EMBL" id="QET01866.1"/>
    </source>
</evidence>
<gene>
    <name evidence="2" type="ORF">FOB72_07285</name>
</gene>
<sequence length="149" mass="16682">MTRALASSLLSLLLLLAGNVAHAVTKCQGPDGILYQNGTCPAGYANITAGMKANITTVPRSTPASRQQDAAYARVLAAEVREREAQWTLDQQRYRIAQNNFWAECQMLEFQLRASERAIVESPTWEGSRRYRESHRALRTQQYDLGCYG</sequence>
<evidence type="ECO:0000256" key="1">
    <source>
        <dbReference type="SAM" id="SignalP"/>
    </source>
</evidence>
<dbReference type="AlphaFoldDB" id="A0A5P2H1Z9"/>
<proteinExistence type="predicted"/>
<evidence type="ECO:0000313" key="3">
    <source>
        <dbReference type="Proteomes" id="UP000322822"/>
    </source>
</evidence>
<organism evidence="2 3">
    <name type="scientific">Cupriavidus pauculus</name>
    <dbReference type="NCBI Taxonomy" id="82633"/>
    <lineage>
        <taxon>Bacteria</taxon>
        <taxon>Pseudomonadati</taxon>
        <taxon>Pseudomonadota</taxon>
        <taxon>Betaproteobacteria</taxon>
        <taxon>Burkholderiales</taxon>
        <taxon>Burkholderiaceae</taxon>
        <taxon>Cupriavidus</taxon>
    </lineage>
</organism>
<name>A0A5P2H1Z9_9BURK</name>
<reference evidence="2 3" key="1">
    <citation type="submission" date="2019-09" db="EMBL/GenBank/DDBJ databases">
        <title>FDA dAtabase for Regulatory Grade micrObial Sequences (FDA-ARGOS): Supporting development and validation of Infectious Disease Dx tests.</title>
        <authorList>
            <person name="Sciortino C."/>
            <person name="Tallon L."/>
            <person name="Sadzewicz L."/>
            <person name="Vavikolanu K."/>
            <person name="Mehta A."/>
            <person name="Aluvathingal J."/>
            <person name="Nadendla S."/>
            <person name="Nandy P."/>
            <person name="Geyer C."/>
            <person name="Yan Y."/>
            <person name="Sichtig H."/>
        </authorList>
    </citation>
    <scope>NUCLEOTIDE SEQUENCE [LARGE SCALE GENOMIC DNA]</scope>
    <source>
        <strain evidence="2 3">FDAARGOS_664</strain>
    </source>
</reference>
<evidence type="ECO:0008006" key="4">
    <source>
        <dbReference type="Google" id="ProtNLM"/>
    </source>
</evidence>
<dbReference type="OrthoDB" id="8965557at2"/>
<dbReference type="Proteomes" id="UP000322822">
    <property type="component" value="Chromosome 1"/>
</dbReference>
<feature type="signal peptide" evidence="1">
    <location>
        <begin position="1"/>
        <end position="23"/>
    </location>
</feature>
<feature type="chain" id="PRO_5025065729" description="DUF4124 domain-containing protein" evidence="1">
    <location>
        <begin position="24"/>
        <end position="149"/>
    </location>
</feature>
<keyword evidence="1" id="KW-0732">Signal</keyword>
<dbReference type="EMBL" id="CP044065">
    <property type="protein sequence ID" value="QET01866.1"/>
    <property type="molecule type" value="Genomic_DNA"/>
</dbReference>